<evidence type="ECO:0000313" key="2">
    <source>
        <dbReference type="EMBL" id="GAG58601.1"/>
    </source>
</evidence>
<feature type="non-terminal residue" evidence="2">
    <location>
        <position position="52"/>
    </location>
</feature>
<organism evidence="2">
    <name type="scientific">marine sediment metagenome</name>
    <dbReference type="NCBI Taxonomy" id="412755"/>
    <lineage>
        <taxon>unclassified sequences</taxon>
        <taxon>metagenomes</taxon>
        <taxon>ecological metagenomes</taxon>
    </lineage>
</organism>
<proteinExistence type="predicted"/>
<reference evidence="2" key="1">
    <citation type="journal article" date="2014" name="Front. Microbiol.">
        <title>High frequency of phylogenetically diverse reductive dehalogenase-homologous genes in deep subseafloor sedimentary metagenomes.</title>
        <authorList>
            <person name="Kawai M."/>
            <person name="Futagami T."/>
            <person name="Toyoda A."/>
            <person name="Takaki Y."/>
            <person name="Nishi S."/>
            <person name="Hori S."/>
            <person name="Arai W."/>
            <person name="Tsubouchi T."/>
            <person name="Morono Y."/>
            <person name="Uchiyama I."/>
            <person name="Ito T."/>
            <person name="Fujiyama A."/>
            <person name="Inagaki F."/>
            <person name="Takami H."/>
        </authorList>
    </citation>
    <scope>NUCLEOTIDE SEQUENCE</scope>
    <source>
        <strain evidence="2">Expedition CK06-06</strain>
    </source>
</reference>
<feature type="domain" description="Acetyl-coenzyme A synthetase N-terminal" evidence="1">
    <location>
        <begin position="26"/>
        <end position="52"/>
    </location>
</feature>
<dbReference type="InterPro" id="IPR042099">
    <property type="entry name" value="ANL_N_sf"/>
</dbReference>
<dbReference type="Gene3D" id="3.40.50.12780">
    <property type="entry name" value="N-terminal domain of ligase-like"/>
    <property type="match status" value="1"/>
</dbReference>
<dbReference type="InterPro" id="IPR032387">
    <property type="entry name" value="ACAS_N"/>
</dbReference>
<dbReference type="EMBL" id="BART01006151">
    <property type="protein sequence ID" value="GAG58601.1"/>
    <property type="molecule type" value="Genomic_DNA"/>
</dbReference>
<dbReference type="Pfam" id="PF16177">
    <property type="entry name" value="ACAS_N"/>
    <property type="match status" value="1"/>
</dbReference>
<evidence type="ECO:0000259" key="1">
    <source>
        <dbReference type="Pfam" id="PF16177"/>
    </source>
</evidence>
<name>X1AEV8_9ZZZZ</name>
<protein>
    <recommendedName>
        <fullName evidence="1">Acetyl-coenzyme A synthetase N-terminal domain-containing protein</fullName>
    </recommendedName>
</protein>
<accession>X1AEV8</accession>
<gene>
    <name evidence="2" type="ORF">S01H4_14004</name>
</gene>
<comment type="caution">
    <text evidence="2">The sequence shown here is derived from an EMBL/GenBank/DDBJ whole genome shotgun (WGS) entry which is preliminary data.</text>
</comment>
<dbReference type="AlphaFoldDB" id="X1AEV8"/>
<sequence>MMREERTFQPPEKLSRRAYIRSPEQYDKMYDESIKNPEKFWSAQARENLDWF</sequence>